<dbReference type="Proteomes" id="UP000295411">
    <property type="component" value="Unassembled WGS sequence"/>
</dbReference>
<proteinExistence type="predicted"/>
<dbReference type="RefSeq" id="WP_133404028.1">
    <property type="nucleotide sequence ID" value="NZ_SMTK01000003.1"/>
</dbReference>
<dbReference type="AlphaFoldDB" id="A0A4R5TX81"/>
<dbReference type="OrthoDB" id="4947608at2"/>
<comment type="caution">
    <text evidence="1">The sequence shown here is derived from an EMBL/GenBank/DDBJ whole genome shotgun (WGS) entry which is preliminary data.</text>
</comment>
<keyword evidence="2" id="KW-1185">Reference proteome</keyword>
<dbReference type="EMBL" id="SMTK01000003">
    <property type="protein sequence ID" value="TDK25796.1"/>
    <property type="molecule type" value="Genomic_DNA"/>
</dbReference>
<evidence type="ECO:0000313" key="1">
    <source>
        <dbReference type="EMBL" id="TDK25796.1"/>
    </source>
</evidence>
<organism evidence="1 2">
    <name type="scientific">Arthrobacter crusticola</name>
    <dbReference type="NCBI Taxonomy" id="2547960"/>
    <lineage>
        <taxon>Bacteria</taxon>
        <taxon>Bacillati</taxon>
        <taxon>Actinomycetota</taxon>
        <taxon>Actinomycetes</taxon>
        <taxon>Micrococcales</taxon>
        <taxon>Micrococcaceae</taxon>
        <taxon>Arthrobacter</taxon>
    </lineage>
</organism>
<protein>
    <submittedName>
        <fullName evidence="1">Uncharacterized protein</fullName>
    </submittedName>
</protein>
<sequence>MEIWIPLTAAVGLALLTGGTALLLRRPRPQQEAAPWRKGSRAPGRVVAVRPQTHFDRDRNNIRVPVRVEYTDPRTGESRTGTYVLDRFTANIPALISQPVGVATFGSTARSGPARSGTVRRQEPVAGALAPEADAEGFREILDPVPVDAFISGPPADPRVRIVFRP</sequence>
<accession>A0A4R5TX81</accession>
<reference evidence="1 2" key="1">
    <citation type="submission" date="2019-03" db="EMBL/GenBank/DDBJ databases">
        <title>Arthrobacter sp. nov., an bacterium isolated from biocrust in Mu Us Desert.</title>
        <authorList>
            <person name="Lixiong L."/>
        </authorList>
    </citation>
    <scope>NUCLEOTIDE SEQUENCE [LARGE SCALE GENOMIC DNA]</scope>
    <source>
        <strain evidence="1 2">SLN-3</strain>
    </source>
</reference>
<evidence type="ECO:0000313" key="2">
    <source>
        <dbReference type="Proteomes" id="UP000295411"/>
    </source>
</evidence>
<name>A0A4R5TX81_9MICC</name>
<gene>
    <name evidence="1" type="ORF">E2F48_11250</name>
</gene>